<gene>
    <name evidence="1" type="ORF">F0161_06530</name>
</gene>
<sequence length="149" mass="16822">MLASYPALFYSSIGIDEPAEYFIHFPDFKNSATQGDDIHDALIMASDWLGMNLVDYVANGEALPQPSDINQLSLVNNNPFKNDPDFNLKYIPKESFISMVNVNLADYVELDEPIEKKVTIPKWADERATSLHLDLGETLVDSILEKEIR</sequence>
<evidence type="ECO:0000313" key="1">
    <source>
        <dbReference type="EMBL" id="QER67543.1"/>
    </source>
</evidence>
<dbReference type="InterPro" id="IPR035069">
    <property type="entry name" value="TTHA1013/TTHA0281-like"/>
</dbReference>
<accession>A0A5P1X206</accession>
<name>A0A5P1X206_9LACO</name>
<organism evidence="1 2">
    <name type="scientific">Paucilactobacillus nenjiangensis</name>
    <dbReference type="NCBI Taxonomy" id="1296540"/>
    <lineage>
        <taxon>Bacteria</taxon>
        <taxon>Bacillati</taxon>
        <taxon>Bacillota</taxon>
        <taxon>Bacilli</taxon>
        <taxon>Lactobacillales</taxon>
        <taxon>Lactobacillaceae</taxon>
        <taxon>Paucilactobacillus</taxon>
    </lineage>
</organism>
<dbReference type="AlphaFoldDB" id="A0A5P1X206"/>
<evidence type="ECO:0000313" key="2">
    <source>
        <dbReference type="Proteomes" id="UP000325295"/>
    </source>
</evidence>
<reference evidence="1 2" key="1">
    <citation type="submission" date="2019-09" db="EMBL/GenBank/DDBJ databases">
        <title>Complete Genome Sequence of Lactobacillus nenjiangensis SH-Y15, isolated from sauerkraut.</title>
        <authorList>
            <person name="Yang H."/>
        </authorList>
    </citation>
    <scope>NUCLEOTIDE SEQUENCE [LARGE SCALE GENOMIC DNA]</scope>
    <source>
        <strain evidence="1 2">SH-Y15</strain>
    </source>
</reference>
<dbReference type="SUPFAM" id="SSF143100">
    <property type="entry name" value="TTHA1013/TTHA0281-like"/>
    <property type="match status" value="1"/>
</dbReference>
<dbReference type="Gene3D" id="3.30.160.250">
    <property type="match status" value="1"/>
</dbReference>
<dbReference type="KEGG" id="lnn:F0161_06530"/>
<dbReference type="OrthoDB" id="5419659at2"/>
<dbReference type="EMBL" id="CP043939">
    <property type="protein sequence ID" value="QER67543.1"/>
    <property type="molecule type" value="Genomic_DNA"/>
</dbReference>
<dbReference type="RefSeq" id="WP_150204086.1">
    <property type="nucleotide sequence ID" value="NZ_CP043939.1"/>
</dbReference>
<dbReference type="Proteomes" id="UP000325295">
    <property type="component" value="Chromosome"/>
</dbReference>
<proteinExistence type="predicted"/>
<keyword evidence="2" id="KW-1185">Reference proteome</keyword>
<protein>
    <submittedName>
        <fullName evidence="1">Type II toxin-antitoxin system HicB family antitoxin</fullName>
    </submittedName>
</protein>